<protein>
    <submittedName>
        <fullName evidence="2">Uncharacterized protein</fullName>
    </submittedName>
</protein>
<dbReference type="EMBL" id="JBHTOA010000016">
    <property type="protein sequence ID" value="MFD1398276.1"/>
    <property type="molecule type" value="Genomic_DNA"/>
</dbReference>
<organism evidence="2 3">
    <name type="scientific">Lacticaseibacillus suilingensis</name>
    <dbReference type="NCBI Taxonomy" id="2799577"/>
    <lineage>
        <taxon>Bacteria</taxon>
        <taxon>Bacillati</taxon>
        <taxon>Bacillota</taxon>
        <taxon>Bacilli</taxon>
        <taxon>Lactobacillales</taxon>
        <taxon>Lactobacillaceae</taxon>
        <taxon>Lacticaseibacillus</taxon>
    </lineage>
</organism>
<gene>
    <name evidence="2" type="ORF">ACFQ41_03025</name>
</gene>
<evidence type="ECO:0000256" key="1">
    <source>
        <dbReference type="SAM" id="MobiDB-lite"/>
    </source>
</evidence>
<keyword evidence="3" id="KW-1185">Reference proteome</keyword>
<dbReference type="Proteomes" id="UP001597199">
    <property type="component" value="Unassembled WGS sequence"/>
</dbReference>
<comment type="caution">
    <text evidence="2">The sequence shown here is derived from an EMBL/GenBank/DDBJ whole genome shotgun (WGS) entry which is preliminary data.</text>
</comment>
<name>A0ABW4BDG4_9LACO</name>
<sequence length="47" mass="5335">MAGKLSKQERKALIQEAEKKRAEHPAKKTESGFATIDKEAEKLENEH</sequence>
<evidence type="ECO:0000313" key="3">
    <source>
        <dbReference type="Proteomes" id="UP001597199"/>
    </source>
</evidence>
<dbReference type="RefSeq" id="WP_164507870.1">
    <property type="nucleotide sequence ID" value="NZ_BOLV01000001.1"/>
</dbReference>
<proteinExistence type="predicted"/>
<feature type="region of interest" description="Disordered" evidence="1">
    <location>
        <begin position="1"/>
        <end position="47"/>
    </location>
</feature>
<reference evidence="3" key="1">
    <citation type="journal article" date="2019" name="Int. J. Syst. Evol. Microbiol.">
        <title>The Global Catalogue of Microorganisms (GCM) 10K type strain sequencing project: providing services to taxonomists for standard genome sequencing and annotation.</title>
        <authorList>
            <consortium name="The Broad Institute Genomics Platform"/>
            <consortium name="The Broad Institute Genome Sequencing Center for Infectious Disease"/>
            <person name="Wu L."/>
            <person name="Ma J."/>
        </authorList>
    </citation>
    <scope>NUCLEOTIDE SEQUENCE [LARGE SCALE GENOMIC DNA]</scope>
    <source>
        <strain evidence="3">CCM 9110</strain>
    </source>
</reference>
<evidence type="ECO:0000313" key="2">
    <source>
        <dbReference type="EMBL" id="MFD1398276.1"/>
    </source>
</evidence>
<accession>A0ABW4BDG4</accession>